<accession>A0ABV6Z780</accession>
<evidence type="ECO:0000313" key="2">
    <source>
        <dbReference type="EMBL" id="MFC1854221.1"/>
    </source>
</evidence>
<feature type="transmembrane region" description="Helical" evidence="1">
    <location>
        <begin position="6"/>
        <end position="28"/>
    </location>
</feature>
<sequence length="203" mass="23251">MLDQISFDQFIAGAIAIMIVMMLMPIWWHHHTNKNWQKFARKFGLQMTKPRMMTRPEINGTYRSQRIHIYTEAPERKSVRTVIKVYANNPVNLGLSVAKEGFLSNLILGIQGMPENIQLGDPHYDALFFIHGNDEHAVKSFLTPELRQSFEQLLKAESQVRLEDSGVTAELSGWVHSVKRLSRTLEGMVSVCELADRSSRALR</sequence>
<comment type="caution">
    <text evidence="2">The sequence shown here is derived from an EMBL/GenBank/DDBJ whole genome shotgun (WGS) entry which is preliminary data.</text>
</comment>
<protein>
    <submittedName>
        <fullName evidence="2">Uncharacterized protein</fullName>
    </submittedName>
</protein>
<reference evidence="2 3" key="1">
    <citation type="submission" date="2024-09" db="EMBL/GenBank/DDBJ databases">
        <title>Laminarin stimulates single cell rates of sulfate reduction while oxygen inhibits transcriptomic activity in coastal marine sediment.</title>
        <authorList>
            <person name="Lindsay M."/>
            <person name="Orcutt B."/>
            <person name="Emerson D."/>
            <person name="Stepanauskas R."/>
            <person name="D'Angelo T."/>
        </authorList>
    </citation>
    <scope>NUCLEOTIDE SEQUENCE [LARGE SCALE GENOMIC DNA]</scope>
    <source>
        <strain evidence="2">SAG AM-311-K15</strain>
    </source>
</reference>
<proteinExistence type="predicted"/>
<keyword evidence="1" id="KW-0472">Membrane</keyword>
<evidence type="ECO:0000256" key="1">
    <source>
        <dbReference type="SAM" id="Phobius"/>
    </source>
</evidence>
<name>A0ABV6Z780_UNCC1</name>
<gene>
    <name evidence="2" type="ORF">ACFL27_28895</name>
</gene>
<dbReference type="EMBL" id="JBHPBY010000778">
    <property type="protein sequence ID" value="MFC1854221.1"/>
    <property type="molecule type" value="Genomic_DNA"/>
</dbReference>
<dbReference type="Proteomes" id="UP001594351">
    <property type="component" value="Unassembled WGS sequence"/>
</dbReference>
<evidence type="ECO:0000313" key="3">
    <source>
        <dbReference type="Proteomes" id="UP001594351"/>
    </source>
</evidence>
<keyword evidence="1" id="KW-1133">Transmembrane helix</keyword>
<organism evidence="2 3">
    <name type="scientific">candidate division CSSED10-310 bacterium</name>
    <dbReference type="NCBI Taxonomy" id="2855610"/>
    <lineage>
        <taxon>Bacteria</taxon>
        <taxon>Bacteria division CSSED10-310</taxon>
    </lineage>
</organism>
<keyword evidence="3" id="KW-1185">Reference proteome</keyword>
<keyword evidence="1" id="KW-0812">Transmembrane</keyword>